<dbReference type="EMBL" id="KV419407">
    <property type="protein sequence ID" value="KZS93555.1"/>
    <property type="molecule type" value="Genomic_DNA"/>
</dbReference>
<evidence type="ECO:0000256" key="9">
    <source>
        <dbReference type="ARBA" id="ARBA00022679"/>
    </source>
</evidence>
<protein>
    <recommendedName>
        <fullName evidence="7">Phosphatidate cytidylyltransferase, mitochondrial</fullName>
        <ecNumber evidence="6">2.7.7.41</ecNumber>
    </recommendedName>
    <alternativeName>
        <fullName evidence="18">CDP-diacylglycerol synthase</fullName>
    </alternativeName>
</protein>
<evidence type="ECO:0000256" key="11">
    <source>
        <dbReference type="ARBA" id="ARBA00022792"/>
    </source>
</evidence>
<dbReference type="EC" id="2.7.7.41" evidence="6"/>
<reference evidence="20 21" key="1">
    <citation type="journal article" date="2016" name="Mol. Biol. Evol.">
        <title>Comparative Genomics of Early-Diverging Mushroom-Forming Fungi Provides Insights into the Origins of Lignocellulose Decay Capabilities.</title>
        <authorList>
            <person name="Nagy L.G."/>
            <person name="Riley R."/>
            <person name="Tritt A."/>
            <person name="Adam C."/>
            <person name="Daum C."/>
            <person name="Floudas D."/>
            <person name="Sun H."/>
            <person name="Yadav J.S."/>
            <person name="Pangilinan J."/>
            <person name="Larsson K.H."/>
            <person name="Matsuura K."/>
            <person name="Barry K."/>
            <person name="Labutti K."/>
            <person name="Kuo R."/>
            <person name="Ohm R.A."/>
            <person name="Bhattacharya S.S."/>
            <person name="Shirouzu T."/>
            <person name="Yoshinaga Y."/>
            <person name="Martin F.M."/>
            <person name="Grigoriev I.V."/>
            <person name="Hibbett D.S."/>
        </authorList>
    </citation>
    <scope>NUCLEOTIDE SEQUENCE [LARGE SCALE GENOMIC DNA]</scope>
    <source>
        <strain evidence="20 21">HHB9708</strain>
    </source>
</reference>
<dbReference type="PIRSF" id="PIRSF028840">
    <property type="entry name" value="Mmp37"/>
    <property type="match status" value="1"/>
</dbReference>
<proteinExistence type="inferred from homology"/>
<dbReference type="AlphaFoldDB" id="A0A164UUS2"/>
<dbReference type="GO" id="GO:0032049">
    <property type="term" value="P:cardiolipin biosynthetic process"/>
    <property type="evidence" value="ECO:0007669"/>
    <property type="project" value="InterPro"/>
</dbReference>
<evidence type="ECO:0000256" key="1">
    <source>
        <dbReference type="ARBA" id="ARBA00001946"/>
    </source>
</evidence>
<dbReference type="InterPro" id="IPR015222">
    <property type="entry name" value="Tam41"/>
</dbReference>
<keyword evidence="9" id="KW-0808">Transferase</keyword>
<organism evidence="20 21">
    <name type="scientific">Sistotremastrum niveocremeum HHB9708</name>
    <dbReference type="NCBI Taxonomy" id="1314777"/>
    <lineage>
        <taxon>Eukaryota</taxon>
        <taxon>Fungi</taxon>
        <taxon>Dikarya</taxon>
        <taxon>Basidiomycota</taxon>
        <taxon>Agaricomycotina</taxon>
        <taxon>Agaricomycetes</taxon>
        <taxon>Sistotremastrales</taxon>
        <taxon>Sistotremastraceae</taxon>
        <taxon>Sertulicium</taxon>
        <taxon>Sertulicium niveocremeum</taxon>
    </lineage>
</organism>
<accession>A0A164UUS2</accession>
<comment type="similarity">
    <text evidence="5">Belongs to the TAM41 family.</text>
</comment>
<evidence type="ECO:0000256" key="2">
    <source>
        <dbReference type="ARBA" id="ARBA00004443"/>
    </source>
</evidence>
<name>A0A164UUS2_9AGAM</name>
<evidence type="ECO:0000256" key="14">
    <source>
        <dbReference type="ARBA" id="ARBA00023128"/>
    </source>
</evidence>
<feature type="region of interest" description="Disordered" evidence="19">
    <location>
        <begin position="21"/>
        <end position="72"/>
    </location>
</feature>
<gene>
    <name evidence="20" type="ORF">SISNIDRAFT_441441</name>
</gene>
<feature type="compositionally biased region" description="Pro residues" evidence="19">
    <location>
        <begin position="31"/>
        <end position="40"/>
    </location>
</feature>
<evidence type="ECO:0000256" key="5">
    <source>
        <dbReference type="ARBA" id="ARBA00005458"/>
    </source>
</evidence>
<evidence type="ECO:0000256" key="8">
    <source>
        <dbReference type="ARBA" id="ARBA00022516"/>
    </source>
</evidence>
<feature type="compositionally biased region" description="Low complexity" evidence="19">
    <location>
        <begin position="21"/>
        <end position="30"/>
    </location>
</feature>
<evidence type="ECO:0000313" key="21">
    <source>
        <dbReference type="Proteomes" id="UP000076722"/>
    </source>
</evidence>
<comment type="pathway">
    <text evidence="3">Phospholipid metabolism; CDP-diacylglycerol biosynthesis; CDP-diacylglycerol from sn-glycerol 3-phosphate: step 3/3.</text>
</comment>
<evidence type="ECO:0000256" key="12">
    <source>
        <dbReference type="ARBA" id="ARBA00022842"/>
    </source>
</evidence>
<comment type="cofactor">
    <cofactor evidence="1">
        <name>Mg(2+)</name>
        <dbReference type="ChEBI" id="CHEBI:18420"/>
    </cofactor>
</comment>
<keyword evidence="11" id="KW-0999">Mitochondrion inner membrane</keyword>
<keyword evidence="13" id="KW-0443">Lipid metabolism</keyword>
<sequence>MLTLARRRPLSLISLSRTLATEPIPYSSSNEPPPPSPSPPRQRTQFSPSPRPADVKQRNTNALPSLPPTFGQNQVLAVPQSKRALLESIVAQFEAPIRYAFAYGSGVFEQDSEKQEGLEQKPMLDFIFAVNHPAHWHSINLSQHPSHYAFHNRLFGSDFVTRIQRISPGVWFNAYVPMNGVTIKYGVTTLDNLCSDLLSWRSLYLAGRMHKPIRIIKDDARVRLTQQVNLTSALRTALLTLPEEFEERDLFERISGISYGGDPRMWLPAENRAKIRNIVSTQSPQFRELYRRLAVGLPGVHWPMHSSAIKQDMSPTARSNHLRKLPSRLLGGVNERYSVASSHASREADESAYYLQMAGYPDLSSYIEGELKNIVRGPATSQSIKGIISAGLGQSIRYSASKVGKWWRGGP</sequence>
<keyword evidence="21" id="KW-1185">Reference proteome</keyword>
<evidence type="ECO:0000256" key="3">
    <source>
        <dbReference type="ARBA" id="ARBA00005119"/>
    </source>
</evidence>
<evidence type="ECO:0000256" key="16">
    <source>
        <dbReference type="ARBA" id="ARBA00023209"/>
    </source>
</evidence>
<evidence type="ECO:0000256" key="4">
    <source>
        <dbReference type="ARBA" id="ARBA00005189"/>
    </source>
</evidence>
<keyword evidence="16" id="KW-0594">Phospholipid biosynthesis</keyword>
<evidence type="ECO:0000256" key="6">
    <source>
        <dbReference type="ARBA" id="ARBA00012487"/>
    </source>
</evidence>
<keyword evidence="10" id="KW-0548">Nucleotidyltransferase</keyword>
<dbReference type="Pfam" id="PF09139">
    <property type="entry name" value="Tam41_Mmp37"/>
    <property type="match status" value="1"/>
</dbReference>
<evidence type="ECO:0000256" key="13">
    <source>
        <dbReference type="ARBA" id="ARBA00023098"/>
    </source>
</evidence>
<dbReference type="GO" id="GO:0004605">
    <property type="term" value="F:phosphatidate cytidylyltransferase activity"/>
    <property type="evidence" value="ECO:0007669"/>
    <property type="project" value="UniProtKB-EC"/>
</dbReference>
<evidence type="ECO:0000313" key="20">
    <source>
        <dbReference type="EMBL" id="KZS93555.1"/>
    </source>
</evidence>
<dbReference type="GO" id="GO:0005743">
    <property type="term" value="C:mitochondrial inner membrane"/>
    <property type="evidence" value="ECO:0007669"/>
    <property type="project" value="UniProtKB-SubCell"/>
</dbReference>
<evidence type="ECO:0000256" key="17">
    <source>
        <dbReference type="ARBA" id="ARBA00023264"/>
    </source>
</evidence>
<keyword evidence="17" id="KW-1208">Phospholipid metabolism</keyword>
<keyword evidence="15" id="KW-0472">Membrane</keyword>
<dbReference type="STRING" id="1314777.A0A164UUS2"/>
<evidence type="ECO:0000256" key="19">
    <source>
        <dbReference type="SAM" id="MobiDB-lite"/>
    </source>
</evidence>
<dbReference type="OrthoDB" id="341477at2759"/>
<keyword evidence="14" id="KW-0496">Mitochondrion</keyword>
<comment type="pathway">
    <text evidence="4">Lipid metabolism.</text>
</comment>
<evidence type="ECO:0000256" key="15">
    <source>
        <dbReference type="ARBA" id="ARBA00023136"/>
    </source>
</evidence>
<dbReference type="PANTHER" id="PTHR13619">
    <property type="entry name" value="PHOSPHATIDATE CYTIDYLYLTRANSFERASE, MITOCHONDRIAL"/>
    <property type="match status" value="1"/>
</dbReference>
<comment type="subcellular location">
    <subcellularLocation>
        <location evidence="2">Mitochondrion inner membrane</location>
        <topology evidence="2">Peripheral membrane protein</topology>
        <orientation evidence="2">Matrix side</orientation>
    </subcellularLocation>
</comment>
<keyword evidence="8" id="KW-0444">Lipid biosynthesis</keyword>
<dbReference type="GO" id="GO:0016024">
    <property type="term" value="P:CDP-diacylglycerol biosynthetic process"/>
    <property type="evidence" value="ECO:0007669"/>
    <property type="project" value="UniProtKB-UniPathway"/>
</dbReference>
<evidence type="ECO:0000256" key="10">
    <source>
        <dbReference type="ARBA" id="ARBA00022695"/>
    </source>
</evidence>
<dbReference type="PANTHER" id="PTHR13619:SF0">
    <property type="entry name" value="PHOSPHATIDATE CYTIDYLYLTRANSFERASE, MITOCHONDRIAL"/>
    <property type="match status" value="1"/>
</dbReference>
<dbReference type="Proteomes" id="UP000076722">
    <property type="component" value="Unassembled WGS sequence"/>
</dbReference>
<evidence type="ECO:0000256" key="7">
    <source>
        <dbReference type="ARBA" id="ARBA00018337"/>
    </source>
</evidence>
<dbReference type="UniPathway" id="UPA00557">
    <property type="reaction ID" value="UER00614"/>
</dbReference>
<evidence type="ECO:0000256" key="18">
    <source>
        <dbReference type="ARBA" id="ARBA00029893"/>
    </source>
</evidence>
<keyword evidence="12" id="KW-0460">Magnesium</keyword>